<feature type="coiled-coil region" evidence="2">
    <location>
        <begin position="24"/>
        <end position="79"/>
    </location>
</feature>
<dbReference type="CDD" id="cd07185">
    <property type="entry name" value="OmpA_C-like"/>
    <property type="match status" value="1"/>
</dbReference>
<keyword evidence="5" id="KW-1185">Reference proteome</keyword>
<dbReference type="PANTHER" id="PTHR30329:SF21">
    <property type="entry name" value="LIPOPROTEIN YIAD-RELATED"/>
    <property type="match status" value="1"/>
</dbReference>
<dbReference type="Proteomes" id="UP001250662">
    <property type="component" value="Unassembled WGS sequence"/>
</dbReference>
<proteinExistence type="predicted"/>
<sequence length="283" mass="31222">MKKLVLGTLGAAVLLTSCVSQKKYAELEAQHKEAQDLLNSATVKLNDCLEEKASATSKMEALEDQNAFLRANNQELINNMGDLTTLTAKGAENLEKSLESLQEKDLTIRRLQDAVTRRDSVNLSLVQSLKGVLGNLDDEDIEVSVEKGVVFVSISDKLLFSSGSYNITAAAKNVLGKVAKVVNNKPDFEFMVEGHTDDVPYRKGVLLDNWDLSAKRATAIVRILQNDYGVDPKRMTAAGRAEFVPVSTTDKSKNRRTRIVVLPKIDQFYSMIEEGMKDPAINE</sequence>
<organism evidence="4 5">
    <name type="scientific">Croceitalea vernalis</name>
    <dbReference type="NCBI Taxonomy" id="3075599"/>
    <lineage>
        <taxon>Bacteria</taxon>
        <taxon>Pseudomonadati</taxon>
        <taxon>Bacteroidota</taxon>
        <taxon>Flavobacteriia</taxon>
        <taxon>Flavobacteriales</taxon>
        <taxon>Flavobacteriaceae</taxon>
        <taxon>Croceitalea</taxon>
    </lineage>
</organism>
<evidence type="ECO:0000259" key="3">
    <source>
        <dbReference type="PROSITE" id="PS51123"/>
    </source>
</evidence>
<evidence type="ECO:0000256" key="1">
    <source>
        <dbReference type="PROSITE-ProRule" id="PRU00473"/>
    </source>
</evidence>
<keyword evidence="2" id="KW-0175">Coiled coil</keyword>
<accession>A0ABU3BHQ3</accession>
<feature type="domain" description="OmpA-like" evidence="3">
    <location>
        <begin position="147"/>
        <end position="265"/>
    </location>
</feature>
<dbReference type="RefSeq" id="WP_311385281.1">
    <property type="nucleotide sequence ID" value="NZ_JAVRHU010000002.1"/>
</dbReference>
<dbReference type="InterPro" id="IPR036737">
    <property type="entry name" value="OmpA-like_sf"/>
</dbReference>
<dbReference type="Pfam" id="PF00691">
    <property type="entry name" value="OmpA"/>
    <property type="match status" value="1"/>
</dbReference>
<gene>
    <name evidence="4" type="ORF">RM520_08495</name>
</gene>
<evidence type="ECO:0000256" key="2">
    <source>
        <dbReference type="SAM" id="Coils"/>
    </source>
</evidence>
<dbReference type="EMBL" id="JAVRHU010000002">
    <property type="protein sequence ID" value="MDT0621663.1"/>
    <property type="molecule type" value="Genomic_DNA"/>
</dbReference>
<dbReference type="InterPro" id="IPR006665">
    <property type="entry name" value="OmpA-like"/>
</dbReference>
<keyword evidence="1" id="KW-0472">Membrane</keyword>
<dbReference type="Gene3D" id="3.30.1330.60">
    <property type="entry name" value="OmpA-like domain"/>
    <property type="match status" value="1"/>
</dbReference>
<name>A0ABU3BHQ3_9FLAO</name>
<protein>
    <submittedName>
        <fullName evidence="4">OmpA family protein</fullName>
    </submittedName>
</protein>
<dbReference type="PROSITE" id="PS51257">
    <property type="entry name" value="PROKAR_LIPOPROTEIN"/>
    <property type="match status" value="1"/>
</dbReference>
<dbReference type="InterPro" id="IPR050330">
    <property type="entry name" value="Bact_OuterMem_StrucFunc"/>
</dbReference>
<dbReference type="SUPFAM" id="SSF103088">
    <property type="entry name" value="OmpA-like"/>
    <property type="match status" value="1"/>
</dbReference>
<reference evidence="4 5" key="1">
    <citation type="submission" date="2023-09" db="EMBL/GenBank/DDBJ databases">
        <authorList>
            <person name="Rey-Velasco X."/>
        </authorList>
    </citation>
    <scope>NUCLEOTIDE SEQUENCE [LARGE SCALE GENOMIC DNA]</scope>
    <source>
        <strain evidence="4 5">P007</strain>
    </source>
</reference>
<dbReference type="PANTHER" id="PTHR30329">
    <property type="entry name" value="STATOR ELEMENT OF FLAGELLAR MOTOR COMPLEX"/>
    <property type="match status" value="1"/>
</dbReference>
<evidence type="ECO:0000313" key="5">
    <source>
        <dbReference type="Proteomes" id="UP001250662"/>
    </source>
</evidence>
<comment type="caution">
    <text evidence="4">The sequence shown here is derived from an EMBL/GenBank/DDBJ whole genome shotgun (WGS) entry which is preliminary data.</text>
</comment>
<evidence type="ECO:0000313" key="4">
    <source>
        <dbReference type="EMBL" id="MDT0621663.1"/>
    </source>
</evidence>
<dbReference type="PROSITE" id="PS51123">
    <property type="entry name" value="OMPA_2"/>
    <property type="match status" value="1"/>
</dbReference>